<organism evidence="1 2">
    <name type="scientific">Irpex rosettiformis</name>
    <dbReference type="NCBI Taxonomy" id="378272"/>
    <lineage>
        <taxon>Eukaryota</taxon>
        <taxon>Fungi</taxon>
        <taxon>Dikarya</taxon>
        <taxon>Basidiomycota</taxon>
        <taxon>Agaricomycotina</taxon>
        <taxon>Agaricomycetes</taxon>
        <taxon>Polyporales</taxon>
        <taxon>Irpicaceae</taxon>
        <taxon>Irpex</taxon>
    </lineage>
</organism>
<gene>
    <name evidence="1" type="ORF">BDY19DRAFT_914624</name>
</gene>
<keyword evidence="2" id="KW-1185">Reference proteome</keyword>
<reference evidence="1" key="1">
    <citation type="journal article" date="2021" name="Environ. Microbiol.">
        <title>Gene family expansions and transcriptome signatures uncover fungal adaptations to wood decay.</title>
        <authorList>
            <person name="Hage H."/>
            <person name="Miyauchi S."/>
            <person name="Viragh M."/>
            <person name="Drula E."/>
            <person name="Min B."/>
            <person name="Chaduli D."/>
            <person name="Navarro D."/>
            <person name="Favel A."/>
            <person name="Norest M."/>
            <person name="Lesage-Meessen L."/>
            <person name="Balint B."/>
            <person name="Merenyi Z."/>
            <person name="de Eugenio L."/>
            <person name="Morin E."/>
            <person name="Martinez A.T."/>
            <person name="Baldrian P."/>
            <person name="Stursova M."/>
            <person name="Martinez M.J."/>
            <person name="Novotny C."/>
            <person name="Magnuson J.K."/>
            <person name="Spatafora J.W."/>
            <person name="Maurice S."/>
            <person name="Pangilinan J."/>
            <person name="Andreopoulos W."/>
            <person name="LaButti K."/>
            <person name="Hundley H."/>
            <person name="Na H."/>
            <person name="Kuo A."/>
            <person name="Barry K."/>
            <person name="Lipzen A."/>
            <person name="Henrissat B."/>
            <person name="Riley R."/>
            <person name="Ahrendt S."/>
            <person name="Nagy L.G."/>
            <person name="Grigoriev I.V."/>
            <person name="Martin F."/>
            <person name="Rosso M.N."/>
        </authorList>
    </citation>
    <scope>NUCLEOTIDE SEQUENCE</scope>
    <source>
        <strain evidence="1">CBS 384.51</strain>
    </source>
</reference>
<dbReference type="Proteomes" id="UP001055072">
    <property type="component" value="Unassembled WGS sequence"/>
</dbReference>
<comment type="caution">
    <text evidence="1">The sequence shown here is derived from an EMBL/GenBank/DDBJ whole genome shotgun (WGS) entry which is preliminary data.</text>
</comment>
<evidence type="ECO:0000313" key="1">
    <source>
        <dbReference type="EMBL" id="KAI0094789.1"/>
    </source>
</evidence>
<dbReference type="EMBL" id="MU274900">
    <property type="protein sequence ID" value="KAI0094789.1"/>
    <property type="molecule type" value="Genomic_DNA"/>
</dbReference>
<sequence>MSTPCITLYPTGQKLPQVGMGTWKLDKNLCEETIYQAIKMGYRHFDAACDYGNEVEVGLGVQKAIQENIVKREDLFITSKLWNTFHAKEHVESIVQKQLKDFGLDYFDLYLIHFPVSLEYVDPSVRYPPGWAYDGKNDVRTANVPLQETWTAMEELVTAGLVKAIGVSNMCGGLLVDLLRYARIRPSVLQVEHHPYLTQTKLVQLAQSEHIAVTAYSSFGPLSFRELNWDSANEAKILFEHDTVLKIAQNHQRTPAEVLLRWSTQRGLIVIPKATDPVLMKQNLEHIQFDLTEDEIRAISSLNINLRFNDPSDYLSDSKRLFIFA</sequence>
<evidence type="ECO:0000313" key="2">
    <source>
        <dbReference type="Proteomes" id="UP001055072"/>
    </source>
</evidence>
<name>A0ACB8UK92_9APHY</name>
<proteinExistence type="predicted"/>
<accession>A0ACB8UK92</accession>
<protein>
    <submittedName>
        <fullName evidence="1">NADP-dependent oxidoreductase domain-containing protein</fullName>
    </submittedName>
</protein>